<accession>A0A1E3NWC2</accession>
<dbReference type="OrthoDB" id="496981at2759"/>
<dbReference type="PANTHER" id="PTHR48100:SF1">
    <property type="entry name" value="HISTIDINE PHOSPHATASE FAMILY PROTEIN-RELATED"/>
    <property type="match status" value="1"/>
</dbReference>
<dbReference type="InterPro" id="IPR050275">
    <property type="entry name" value="PGM_Phosphatase"/>
</dbReference>
<dbReference type="RefSeq" id="XP_019036643.1">
    <property type="nucleotide sequence ID" value="XM_019180740.1"/>
</dbReference>
<dbReference type="InterPro" id="IPR013078">
    <property type="entry name" value="His_Pase_superF_clade-1"/>
</dbReference>
<name>A0A1E3NWC2_WICAA</name>
<dbReference type="InterPro" id="IPR029033">
    <property type="entry name" value="His_PPase_superfam"/>
</dbReference>
<evidence type="ECO:0000256" key="2">
    <source>
        <dbReference type="ARBA" id="ARBA00023235"/>
    </source>
</evidence>
<dbReference type="AlphaFoldDB" id="A0A1E3NWC2"/>
<dbReference type="GeneID" id="30197986"/>
<dbReference type="Pfam" id="PF00300">
    <property type="entry name" value="His_Phos_1"/>
    <property type="match status" value="1"/>
</dbReference>
<keyword evidence="2" id="KW-0413">Isomerase</keyword>
<evidence type="ECO:0008006" key="5">
    <source>
        <dbReference type="Google" id="ProtNLM"/>
    </source>
</evidence>
<sequence length="211" mass="24830">TQLNSSKYKLIFLARHGEGWHNVLDKRSDWDYISRFDTFENYTLFDADLTPKGEDQIEQVSEYWTKELKNDSPYPDLFYISPLRRTLHTYHITWSQNDDGIIPIVDEDLRERYGIQTPEKRHTKDWIAHYCPTCVFENGFTEQDELWQPDVEETKQHVAERATAWLKTVFEKDEQIVSVTTHSGLIAQLLKVIGHPKHPLYPGQLIPVVVK</sequence>
<evidence type="ECO:0000256" key="1">
    <source>
        <dbReference type="ARBA" id="ARBA00023152"/>
    </source>
</evidence>
<protein>
    <recommendedName>
        <fullName evidence="5">Phosphoglycerate mutase</fullName>
    </recommendedName>
</protein>
<dbReference type="EMBL" id="KV454213">
    <property type="protein sequence ID" value="ODQ57436.1"/>
    <property type="molecule type" value="Genomic_DNA"/>
</dbReference>
<organism evidence="3 4">
    <name type="scientific">Wickerhamomyces anomalus (strain ATCC 58044 / CBS 1984 / NCYC 433 / NRRL Y-366-8)</name>
    <name type="common">Yeast</name>
    <name type="synonym">Hansenula anomala</name>
    <dbReference type="NCBI Taxonomy" id="683960"/>
    <lineage>
        <taxon>Eukaryota</taxon>
        <taxon>Fungi</taxon>
        <taxon>Dikarya</taxon>
        <taxon>Ascomycota</taxon>
        <taxon>Saccharomycotina</taxon>
        <taxon>Saccharomycetes</taxon>
        <taxon>Phaffomycetales</taxon>
        <taxon>Wickerhamomycetaceae</taxon>
        <taxon>Wickerhamomyces</taxon>
    </lineage>
</organism>
<dbReference type="Proteomes" id="UP000094112">
    <property type="component" value="Unassembled WGS sequence"/>
</dbReference>
<evidence type="ECO:0000313" key="4">
    <source>
        <dbReference type="Proteomes" id="UP000094112"/>
    </source>
</evidence>
<evidence type="ECO:0000313" key="3">
    <source>
        <dbReference type="EMBL" id="ODQ57436.1"/>
    </source>
</evidence>
<gene>
    <name evidence="3" type="ORF">WICANDRAFT_17411</name>
</gene>
<keyword evidence="4" id="KW-1185">Reference proteome</keyword>
<feature type="non-terminal residue" evidence="3">
    <location>
        <position position="211"/>
    </location>
</feature>
<keyword evidence="1" id="KW-0324">Glycolysis</keyword>
<reference evidence="3 4" key="1">
    <citation type="journal article" date="2016" name="Proc. Natl. Acad. Sci. U.S.A.">
        <title>Comparative genomics of biotechnologically important yeasts.</title>
        <authorList>
            <person name="Riley R."/>
            <person name="Haridas S."/>
            <person name="Wolfe K.H."/>
            <person name="Lopes M.R."/>
            <person name="Hittinger C.T."/>
            <person name="Goeker M."/>
            <person name="Salamov A.A."/>
            <person name="Wisecaver J.H."/>
            <person name="Long T.M."/>
            <person name="Calvey C.H."/>
            <person name="Aerts A.L."/>
            <person name="Barry K.W."/>
            <person name="Choi C."/>
            <person name="Clum A."/>
            <person name="Coughlan A.Y."/>
            <person name="Deshpande S."/>
            <person name="Douglass A.P."/>
            <person name="Hanson S.J."/>
            <person name="Klenk H.-P."/>
            <person name="LaButti K.M."/>
            <person name="Lapidus A."/>
            <person name="Lindquist E.A."/>
            <person name="Lipzen A.M."/>
            <person name="Meier-Kolthoff J.P."/>
            <person name="Ohm R.A."/>
            <person name="Otillar R.P."/>
            <person name="Pangilinan J.L."/>
            <person name="Peng Y."/>
            <person name="Rokas A."/>
            <person name="Rosa C.A."/>
            <person name="Scheuner C."/>
            <person name="Sibirny A.A."/>
            <person name="Slot J.C."/>
            <person name="Stielow J.B."/>
            <person name="Sun H."/>
            <person name="Kurtzman C.P."/>
            <person name="Blackwell M."/>
            <person name="Grigoriev I.V."/>
            <person name="Jeffries T.W."/>
        </authorList>
    </citation>
    <scope>NUCLEOTIDE SEQUENCE [LARGE SCALE GENOMIC DNA]</scope>
    <source>
        <strain evidence="4">ATCC 58044 / CBS 1984 / NCYC 433 / NRRL Y-366-8</strain>
    </source>
</reference>
<dbReference type="SUPFAM" id="SSF53254">
    <property type="entry name" value="Phosphoglycerate mutase-like"/>
    <property type="match status" value="1"/>
</dbReference>
<dbReference type="SMART" id="SM00855">
    <property type="entry name" value="PGAM"/>
    <property type="match status" value="1"/>
</dbReference>
<dbReference type="PANTHER" id="PTHR48100">
    <property type="entry name" value="BROAD-SPECIFICITY PHOSPHATASE YOR283W-RELATED"/>
    <property type="match status" value="1"/>
</dbReference>
<dbReference type="CDD" id="cd07040">
    <property type="entry name" value="HP"/>
    <property type="match status" value="1"/>
</dbReference>
<proteinExistence type="predicted"/>
<dbReference type="PROSITE" id="PS00175">
    <property type="entry name" value="PG_MUTASE"/>
    <property type="match status" value="1"/>
</dbReference>
<feature type="non-terminal residue" evidence="3">
    <location>
        <position position="1"/>
    </location>
</feature>
<dbReference type="GO" id="GO:0005737">
    <property type="term" value="C:cytoplasm"/>
    <property type="evidence" value="ECO:0007669"/>
    <property type="project" value="TreeGrafter"/>
</dbReference>
<dbReference type="InterPro" id="IPR001345">
    <property type="entry name" value="PG/BPGM_mutase_AS"/>
</dbReference>
<dbReference type="Gene3D" id="3.40.50.1240">
    <property type="entry name" value="Phosphoglycerate mutase-like"/>
    <property type="match status" value="1"/>
</dbReference>
<dbReference type="GO" id="GO:0016791">
    <property type="term" value="F:phosphatase activity"/>
    <property type="evidence" value="ECO:0007669"/>
    <property type="project" value="TreeGrafter"/>
</dbReference>